<dbReference type="KEGG" id="spzr:G5C33_03625"/>
<dbReference type="AlphaFoldDB" id="A0A6G6Y211"/>
<protein>
    <submittedName>
        <fullName evidence="1">Uncharacterized protein</fullName>
    </submittedName>
</protein>
<reference evidence="1 2" key="1">
    <citation type="submission" date="2020-02" db="EMBL/GenBank/DDBJ databases">
        <authorList>
            <person name="Zheng R.K."/>
            <person name="Sun C.M."/>
        </authorList>
    </citation>
    <scope>NUCLEOTIDE SEQUENCE [LARGE SCALE GENOMIC DNA]</scope>
    <source>
        <strain evidence="2">zrk23</strain>
    </source>
</reference>
<proteinExistence type="predicted"/>
<evidence type="ECO:0000313" key="1">
    <source>
        <dbReference type="EMBL" id="QIG78962.1"/>
    </source>
</evidence>
<keyword evidence="2" id="KW-1185">Reference proteome</keyword>
<dbReference type="RefSeq" id="WP_165325963.1">
    <property type="nucleotide sequence ID" value="NZ_CP049109.1"/>
</dbReference>
<organism evidence="1 2">
    <name type="scientific">Stakelama tenebrarum</name>
    <dbReference type="NCBI Taxonomy" id="2711215"/>
    <lineage>
        <taxon>Bacteria</taxon>
        <taxon>Pseudomonadati</taxon>
        <taxon>Pseudomonadota</taxon>
        <taxon>Alphaproteobacteria</taxon>
        <taxon>Sphingomonadales</taxon>
        <taxon>Sphingomonadaceae</taxon>
        <taxon>Stakelama</taxon>
    </lineage>
</organism>
<dbReference type="EMBL" id="CP049109">
    <property type="protein sequence ID" value="QIG78962.1"/>
    <property type="molecule type" value="Genomic_DNA"/>
</dbReference>
<sequence length="62" mass="7098">MGEEADRIEYICATCGGTAVTREAWAEWNVTAQTWVLCDIFDFAFCHLCHRETRLTARNASR</sequence>
<name>A0A6G6Y211_9SPHN</name>
<evidence type="ECO:0000313" key="2">
    <source>
        <dbReference type="Proteomes" id="UP000501568"/>
    </source>
</evidence>
<gene>
    <name evidence="1" type="ORF">G5C33_03625</name>
</gene>
<accession>A0A6G6Y211</accession>
<dbReference type="Proteomes" id="UP000501568">
    <property type="component" value="Chromosome"/>
</dbReference>